<reference evidence="2" key="1">
    <citation type="journal article" date="2013" name="Science">
        <title>Comparative analysis of bat genomes provides insight into the evolution of flight and immunity.</title>
        <authorList>
            <person name="Zhang G."/>
            <person name="Cowled C."/>
            <person name="Shi Z."/>
            <person name="Huang Z."/>
            <person name="Bishop-Lilly K.A."/>
            <person name="Fang X."/>
            <person name="Wynne J.W."/>
            <person name="Xiong Z."/>
            <person name="Baker M.L."/>
            <person name="Zhao W."/>
            <person name="Tachedjian M."/>
            <person name="Zhu Y."/>
            <person name="Zhou P."/>
            <person name="Jiang X."/>
            <person name="Ng J."/>
            <person name="Yang L."/>
            <person name="Wu L."/>
            <person name="Xiao J."/>
            <person name="Feng Y."/>
            <person name="Chen Y."/>
            <person name="Sun X."/>
            <person name="Zhang Y."/>
            <person name="Marsh G.A."/>
            <person name="Crameri G."/>
            <person name="Broder C.C."/>
            <person name="Frey K.G."/>
            <person name="Wang L.F."/>
            <person name="Wang J."/>
        </authorList>
    </citation>
    <scope>NUCLEOTIDE SEQUENCE [LARGE SCALE GENOMIC DNA]</scope>
</reference>
<evidence type="ECO:0000313" key="1">
    <source>
        <dbReference type="EMBL" id="ELK27052.1"/>
    </source>
</evidence>
<proteinExistence type="predicted"/>
<evidence type="ECO:0000313" key="2">
    <source>
        <dbReference type="Proteomes" id="UP000010556"/>
    </source>
</evidence>
<name>L5LM03_MYODS</name>
<dbReference type="EMBL" id="KB110615">
    <property type="protein sequence ID" value="ELK27052.1"/>
    <property type="molecule type" value="Genomic_DNA"/>
</dbReference>
<keyword evidence="2" id="KW-1185">Reference proteome</keyword>
<organism evidence="1 2">
    <name type="scientific">Myotis davidii</name>
    <name type="common">David's myotis</name>
    <dbReference type="NCBI Taxonomy" id="225400"/>
    <lineage>
        <taxon>Eukaryota</taxon>
        <taxon>Metazoa</taxon>
        <taxon>Chordata</taxon>
        <taxon>Craniata</taxon>
        <taxon>Vertebrata</taxon>
        <taxon>Euteleostomi</taxon>
        <taxon>Mammalia</taxon>
        <taxon>Eutheria</taxon>
        <taxon>Laurasiatheria</taxon>
        <taxon>Chiroptera</taxon>
        <taxon>Yangochiroptera</taxon>
        <taxon>Vespertilionidae</taxon>
        <taxon>Myotis</taxon>
    </lineage>
</organism>
<gene>
    <name evidence="1" type="ORF">MDA_GLEAN10002476</name>
</gene>
<accession>L5LM03</accession>
<dbReference type="AlphaFoldDB" id="L5LM03"/>
<protein>
    <submittedName>
        <fullName evidence="1">Uncharacterized protein</fullName>
    </submittedName>
</protein>
<sequence>MCTEENQKKKNKGEDLGSTLMFLNTLQHGYMDGDFSGFTFDFSIFTEELLDQSKAWEAEPLHLWKMEPSEEQKAQAEQEQHSPGQRRGWCWRRGCCWPYQAPTAHMASLTLLHSLGFHVTRLQGATECDPAQHQKLIIHIREILAQFTSEHL</sequence>
<dbReference type="Proteomes" id="UP000010556">
    <property type="component" value="Unassembled WGS sequence"/>
</dbReference>